<dbReference type="InterPro" id="IPR006645">
    <property type="entry name" value="NGN-like_dom"/>
</dbReference>
<organism evidence="3 4">
    <name type="scientific">Alistipes hominis</name>
    <dbReference type="NCBI Taxonomy" id="2763015"/>
    <lineage>
        <taxon>Bacteria</taxon>
        <taxon>Pseudomonadati</taxon>
        <taxon>Bacteroidota</taxon>
        <taxon>Bacteroidia</taxon>
        <taxon>Bacteroidales</taxon>
        <taxon>Rikenellaceae</taxon>
        <taxon>Alistipes</taxon>
    </lineage>
</organism>
<feature type="domain" description="NusG-like N-terminal" evidence="2">
    <location>
        <begin position="9"/>
        <end position="104"/>
    </location>
</feature>
<reference evidence="3 4" key="1">
    <citation type="submission" date="2020-08" db="EMBL/GenBank/DDBJ databases">
        <title>Genome public.</title>
        <authorList>
            <person name="Liu C."/>
            <person name="Sun Q."/>
        </authorList>
    </citation>
    <scope>NUCLEOTIDE SEQUENCE [LARGE SCALE GENOMIC DNA]</scope>
    <source>
        <strain evidence="3 4">New-7</strain>
    </source>
</reference>
<protein>
    <submittedName>
        <fullName evidence="3">UpxY family transcription antiterminator</fullName>
    </submittedName>
</protein>
<evidence type="ECO:0000313" key="3">
    <source>
        <dbReference type="EMBL" id="MBC5616003.1"/>
    </source>
</evidence>
<keyword evidence="1" id="KW-0804">Transcription</keyword>
<keyword evidence="4" id="KW-1185">Reference proteome</keyword>
<dbReference type="SUPFAM" id="SSF50104">
    <property type="entry name" value="Translation proteins SH3-like domain"/>
    <property type="match status" value="1"/>
</dbReference>
<dbReference type="CDD" id="cd09895">
    <property type="entry name" value="NGN_SP_UpxY"/>
    <property type="match status" value="1"/>
</dbReference>
<dbReference type="InterPro" id="IPR008991">
    <property type="entry name" value="Translation_prot_SH3-like_sf"/>
</dbReference>
<dbReference type="InterPro" id="IPR036735">
    <property type="entry name" value="NGN_dom_sf"/>
</dbReference>
<evidence type="ECO:0000256" key="1">
    <source>
        <dbReference type="ARBA" id="ARBA00023163"/>
    </source>
</evidence>
<dbReference type="RefSeq" id="WP_055202152.1">
    <property type="nucleotide sequence ID" value="NZ_JACOOK010000001.1"/>
</dbReference>
<name>A0ABR7CK22_9BACT</name>
<dbReference type="NCBIfam" id="NF033644">
    <property type="entry name" value="antiterm_UpxY"/>
    <property type="match status" value="1"/>
</dbReference>
<proteinExistence type="predicted"/>
<sequence length="176" mass="20268">MTSETASEHWYALKVFYNKVFEIEAYLKDKAFESYIPLKTVEMMWRGEKKICRKPAVSSLMFVRATEHAAIGLQRQLNNRIIVYCDRDTKRPAAIPEREMNIFRLVTSSGDRELEYFGGEDTVYHTGDRVRVTEGIFKGAEGYIRRIKGNRRLVVSIEGIVAVATSYIPGCFLEKI</sequence>
<dbReference type="Pfam" id="PF02357">
    <property type="entry name" value="NusG"/>
    <property type="match status" value="1"/>
</dbReference>
<dbReference type="SUPFAM" id="SSF82679">
    <property type="entry name" value="N-utilization substance G protein NusG, N-terminal domain"/>
    <property type="match status" value="1"/>
</dbReference>
<gene>
    <name evidence="3" type="ORF">H8S08_03085</name>
</gene>
<accession>A0ABR7CK22</accession>
<dbReference type="EMBL" id="JACOOK010000001">
    <property type="protein sequence ID" value="MBC5616003.1"/>
    <property type="molecule type" value="Genomic_DNA"/>
</dbReference>
<evidence type="ECO:0000259" key="2">
    <source>
        <dbReference type="Pfam" id="PF02357"/>
    </source>
</evidence>
<evidence type="ECO:0000313" key="4">
    <source>
        <dbReference type="Proteomes" id="UP000636891"/>
    </source>
</evidence>
<dbReference type="Gene3D" id="3.30.70.940">
    <property type="entry name" value="NusG, N-terminal domain"/>
    <property type="match status" value="1"/>
</dbReference>
<dbReference type="Proteomes" id="UP000636891">
    <property type="component" value="Unassembled WGS sequence"/>
</dbReference>
<comment type="caution">
    <text evidence="3">The sequence shown here is derived from an EMBL/GenBank/DDBJ whole genome shotgun (WGS) entry which is preliminary data.</text>
</comment>